<dbReference type="InterPro" id="IPR003754">
    <property type="entry name" value="4pyrrol_synth_uPrphyn_synth"/>
</dbReference>
<evidence type="ECO:0000256" key="8">
    <source>
        <dbReference type="ARBA" id="ARBA00048617"/>
    </source>
</evidence>
<feature type="domain" description="Tetrapyrrole biosynthesis uroporphyrinogen III synthase" evidence="10">
    <location>
        <begin position="15"/>
        <end position="222"/>
    </location>
</feature>
<comment type="function">
    <text evidence="6 9">Catalyzes cyclization of the linear tetrapyrrole, hydroxymethylbilane, to the macrocyclic uroporphyrinogen III.</text>
</comment>
<accession>A0ABX7G2J7</accession>
<comment type="pathway">
    <text evidence="1 9">Porphyrin-containing compound metabolism; protoporphyrin-IX biosynthesis; coproporphyrinogen-III from 5-aminolevulinate: step 3/4.</text>
</comment>
<dbReference type="Proteomes" id="UP000596252">
    <property type="component" value="Chromosome"/>
</dbReference>
<evidence type="ECO:0000256" key="1">
    <source>
        <dbReference type="ARBA" id="ARBA00004772"/>
    </source>
</evidence>
<protein>
    <recommendedName>
        <fullName evidence="7 9">Uroporphyrinogen-III synthase</fullName>
        <ecNumber evidence="3 9">4.2.1.75</ecNumber>
    </recommendedName>
</protein>
<evidence type="ECO:0000256" key="4">
    <source>
        <dbReference type="ARBA" id="ARBA00023239"/>
    </source>
</evidence>
<dbReference type="PANTHER" id="PTHR38042:SF1">
    <property type="entry name" value="UROPORPHYRINOGEN-III SYNTHASE, CHLOROPLASTIC"/>
    <property type="match status" value="1"/>
</dbReference>
<gene>
    <name evidence="11" type="ORF">JQC75_16710</name>
</gene>
<evidence type="ECO:0000256" key="2">
    <source>
        <dbReference type="ARBA" id="ARBA00008133"/>
    </source>
</evidence>
<dbReference type="CDD" id="cd06578">
    <property type="entry name" value="HemD"/>
    <property type="match status" value="1"/>
</dbReference>
<evidence type="ECO:0000256" key="6">
    <source>
        <dbReference type="ARBA" id="ARBA00037589"/>
    </source>
</evidence>
<keyword evidence="12" id="KW-1185">Reference proteome</keyword>
<evidence type="ECO:0000256" key="7">
    <source>
        <dbReference type="ARBA" id="ARBA00040167"/>
    </source>
</evidence>
<evidence type="ECO:0000313" key="11">
    <source>
        <dbReference type="EMBL" id="QRH01468.1"/>
    </source>
</evidence>
<evidence type="ECO:0000256" key="3">
    <source>
        <dbReference type="ARBA" id="ARBA00013109"/>
    </source>
</evidence>
<evidence type="ECO:0000256" key="9">
    <source>
        <dbReference type="RuleBase" id="RU366031"/>
    </source>
</evidence>
<evidence type="ECO:0000313" key="12">
    <source>
        <dbReference type="Proteomes" id="UP000596252"/>
    </source>
</evidence>
<reference evidence="11 12" key="1">
    <citation type="journal article" date="2012" name="Antonie Van Leeuwenhoek">
        <title>Shewanella litorisediminis sp. nov., a gammaproteobacterium isolated from a tidal flat sediment.</title>
        <authorList>
            <person name="Lee M.H."/>
            <person name="Yoon J.H."/>
        </authorList>
    </citation>
    <scope>NUCLEOTIDE SEQUENCE [LARGE SCALE GENOMIC DNA]</scope>
    <source>
        <strain evidence="11 12">SMK1-12</strain>
    </source>
</reference>
<dbReference type="PANTHER" id="PTHR38042">
    <property type="entry name" value="UROPORPHYRINOGEN-III SYNTHASE, CHLOROPLASTIC"/>
    <property type="match status" value="1"/>
</dbReference>
<dbReference type="Pfam" id="PF02602">
    <property type="entry name" value="HEM4"/>
    <property type="match status" value="1"/>
</dbReference>
<evidence type="ECO:0000256" key="5">
    <source>
        <dbReference type="ARBA" id="ARBA00023244"/>
    </source>
</evidence>
<keyword evidence="4 9" id="KW-0456">Lyase</keyword>
<dbReference type="EMBL" id="CP069213">
    <property type="protein sequence ID" value="QRH01468.1"/>
    <property type="molecule type" value="Genomic_DNA"/>
</dbReference>
<dbReference type="InterPro" id="IPR039793">
    <property type="entry name" value="UROS/Hem4"/>
</dbReference>
<dbReference type="RefSeq" id="WP_203325145.1">
    <property type="nucleotide sequence ID" value="NZ_CP069213.1"/>
</dbReference>
<comment type="catalytic activity">
    <reaction evidence="8 9">
        <text>hydroxymethylbilane = uroporphyrinogen III + H2O</text>
        <dbReference type="Rhea" id="RHEA:18965"/>
        <dbReference type="ChEBI" id="CHEBI:15377"/>
        <dbReference type="ChEBI" id="CHEBI:57308"/>
        <dbReference type="ChEBI" id="CHEBI:57845"/>
        <dbReference type="EC" id="4.2.1.75"/>
    </reaction>
</comment>
<proteinExistence type="inferred from homology"/>
<name>A0ABX7G2J7_9GAMM</name>
<dbReference type="EC" id="4.2.1.75" evidence="3 9"/>
<comment type="similarity">
    <text evidence="2 9">Belongs to the uroporphyrinogen-III synthase family.</text>
</comment>
<sequence>MKLLLTRPEGKNAAMASALDALAIPYLVEPLLSVQVADVTPVQLDTLFSADILIFISTSAVSFAEPWMQGHWPDAAYYAVGDATADALALQGIKAERSPTDSQATEGLLTLPSLAHVSGKQIVIVRGKGGREAMADGLRLRGANVSYLEVYQRACPPLDASACVGRWQSFGIDTIVVTSGEVLENLINLVPKDSFAWLIDCHIIVPSARVEIQAREKGLLRVTNAGAANQTAVLDALGI</sequence>
<dbReference type="Gene3D" id="3.40.50.10090">
    <property type="match status" value="2"/>
</dbReference>
<evidence type="ECO:0000259" key="10">
    <source>
        <dbReference type="Pfam" id="PF02602"/>
    </source>
</evidence>
<keyword evidence="5 9" id="KW-0627">Porphyrin biosynthesis</keyword>
<dbReference type="InterPro" id="IPR036108">
    <property type="entry name" value="4pyrrol_syn_uPrphyn_synt_sf"/>
</dbReference>
<organism evidence="11 12">
    <name type="scientific">Shewanella litorisediminis</name>
    <dbReference type="NCBI Taxonomy" id="1173586"/>
    <lineage>
        <taxon>Bacteria</taxon>
        <taxon>Pseudomonadati</taxon>
        <taxon>Pseudomonadota</taxon>
        <taxon>Gammaproteobacteria</taxon>
        <taxon>Alteromonadales</taxon>
        <taxon>Shewanellaceae</taxon>
        <taxon>Shewanella</taxon>
    </lineage>
</organism>
<dbReference type="SUPFAM" id="SSF69618">
    <property type="entry name" value="HemD-like"/>
    <property type="match status" value="1"/>
</dbReference>